<evidence type="ECO:0008006" key="3">
    <source>
        <dbReference type="Google" id="ProtNLM"/>
    </source>
</evidence>
<evidence type="ECO:0000313" key="1">
    <source>
        <dbReference type="EMBL" id="MCL1142970.1"/>
    </source>
</evidence>
<dbReference type="RefSeq" id="WP_248995656.1">
    <property type="nucleotide sequence ID" value="NZ_JAKIKP010000006.1"/>
</dbReference>
<name>A0A9X2CLU2_9GAMM</name>
<dbReference type="EMBL" id="JAKIKP010000006">
    <property type="protein sequence ID" value="MCL1142970.1"/>
    <property type="molecule type" value="Genomic_DNA"/>
</dbReference>
<protein>
    <recommendedName>
        <fullName evidence="3">Terminase small subunit</fullName>
    </recommendedName>
</protein>
<dbReference type="AlphaFoldDB" id="A0A9X2CLU2"/>
<reference evidence="1" key="1">
    <citation type="submission" date="2022-01" db="EMBL/GenBank/DDBJ databases">
        <title>Whole genome-based taxonomy of the Shewanellaceae.</title>
        <authorList>
            <person name="Martin-Rodriguez A.J."/>
        </authorList>
    </citation>
    <scope>NUCLEOTIDE SEQUENCE</scope>
    <source>
        <strain evidence="1">DSM 16422</strain>
    </source>
</reference>
<keyword evidence="2" id="KW-1185">Reference proteome</keyword>
<gene>
    <name evidence="1" type="ORF">L2672_09720</name>
</gene>
<proteinExistence type="predicted"/>
<accession>A0A9X2CLU2</accession>
<organism evidence="1 2">
    <name type="scientific">Shewanella gaetbuli</name>
    <dbReference type="NCBI Taxonomy" id="220752"/>
    <lineage>
        <taxon>Bacteria</taxon>
        <taxon>Pseudomonadati</taxon>
        <taxon>Pseudomonadota</taxon>
        <taxon>Gammaproteobacteria</taxon>
        <taxon>Alteromonadales</taxon>
        <taxon>Shewanellaceae</taxon>
        <taxon>Shewanella</taxon>
    </lineage>
</organism>
<sequence>MTTNLSTISAQYSDVGIGQLTSQEEIYVQRRAQGLNPTAAARSANYENPVKAVAMLSQREDVNMAIAYAREMQRQIAIGAGSIDFTKDDATLMYLEAHATSETTADKIRATDSLVKLHGLATPEKKEVVITNRGQLEVLDDEELLRIAGQDISLSPDDYMVADDE</sequence>
<evidence type="ECO:0000313" key="2">
    <source>
        <dbReference type="Proteomes" id="UP001139333"/>
    </source>
</evidence>
<comment type="caution">
    <text evidence="1">The sequence shown here is derived from an EMBL/GenBank/DDBJ whole genome shotgun (WGS) entry which is preliminary data.</text>
</comment>
<dbReference type="Proteomes" id="UP001139333">
    <property type="component" value="Unassembled WGS sequence"/>
</dbReference>